<evidence type="ECO:0000313" key="3">
    <source>
        <dbReference type="EMBL" id="ANH37478.1"/>
    </source>
</evidence>
<dbReference type="Proteomes" id="UP000077868">
    <property type="component" value="Chromosome"/>
</dbReference>
<accession>A0A1A9GGS0</accession>
<organism evidence="3 4">
    <name type="scientific">Nocardioides dokdonensis FR1436</name>
    <dbReference type="NCBI Taxonomy" id="1300347"/>
    <lineage>
        <taxon>Bacteria</taxon>
        <taxon>Bacillati</taxon>
        <taxon>Actinomycetota</taxon>
        <taxon>Actinomycetes</taxon>
        <taxon>Propionibacteriales</taxon>
        <taxon>Nocardioidaceae</taxon>
        <taxon>Nocardioides</taxon>
    </lineage>
</organism>
<gene>
    <name evidence="3" type="ORF">I601_1036</name>
</gene>
<evidence type="ECO:0000313" key="4">
    <source>
        <dbReference type="Proteomes" id="UP000077868"/>
    </source>
</evidence>
<keyword evidence="4" id="KW-1185">Reference proteome</keyword>
<dbReference type="AlphaFoldDB" id="A0A1A9GGS0"/>
<name>A0A1A9GGS0_9ACTN</name>
<protein>
    <submittedName>
        <fullName evidence="3">Uncharacterized protein</fullName>
    </submittedName>
</protein>
<proteinExistence type="predicted"/>
<evidence type="ECO:0000256" key="1">
    <source>
        <dbReference type="SAM" id="MobiDB-lite"/>
    </source>
</evidence>
<feature type="signal peptide" evidence="2">
    <location>
        <begin position="1"/>
        <end position="25"/>
    </location>
</feature>
<feature type="region of interest" description="Disordered" evidence="1">
    <location>
        <begin position="137"/>
        <end position="157"/>
    </location>
</feature>
<keyword evidence="2" id="KW-0732">Signal</keyword>
<dbReference type="RefSeq" id="WP_068107091.1">
    <property type="nucleotide sequence ID" value="NZ_CP015079.1"/>
</dbReference>
<dbReference type="KEGG" id="ndk:I601_1036"/>
<sequence>MRHPRLIAAATTVALTLLAPTPGQARTTDDPYAATLDDPLGDVASQSGKPGEAQIRGTDLTGTGVEVRHGKTRLKDRILLTWTVDDFYDDYAADQAFMEFKAQMKITRARKKGGEKTKKMGVQIGFDKHGDWAYARPTKPGRRGCSSSTDTPGAPLEGHRKYIKVRRVDETLTATIKTVCFSDPTGLQSMSDLVLWTSGFTDPANSTFDRTDDAYPVLSMLPPATEQD</sequence>
<dbReference type="STRING" id="1300347.I601_1036"/>
<dbReference type="PATRIC" id="fig|1300347.3.peg.1035"/>
<feature type="chain" id="PRO_5008388318" evidence="2">
    <location>
        <begin position="26"/>
        <end position="228"/>
    </location>
</feature>
<reference evidence="3 4" key="1">
    <citation type="submission" date="2016-03" db="EMBL/GenBank/DDBJ databases">
        <title>Complete genome sequence of a soil Actinobacterium, Nocardioides dokdonensis FR1436.</title>
        <authorList>
            <person name="Kwon S.-K."/>
            <person name="Kim K."/>
            <person name="Kim J.F."/>
        </authorList>
    </citation>
    <scope>NUCLEOTIDE SEQUENCE [LARGE SCALE GENOMIC DNA]</scope>
    <source>
        <strain evidence="3 4">FR1436</strain>
    </source>
</reference>
<evidence type="ECO:0000256" key="2">
    <source>
        <dbReference type="SAM" id="SignalP"/>
    </source>
</evidence>
<dbReference type="EMBL" id="CP015079">
    <property type="protein sequence ID" value="ANH37478.1"/>
    <property type="molecule type" value="Genomic_DNA"/>
</dbReference>